<dbReference type="Proteomes" id="UP001148125">
    <property type="component" value="Unassembled WGS sequence"/>
</dbReference>
<comment type="caution">
    <text evidence="1">The sequence shown here is derived from an EMBL/GenBank/DDBJ whole genome shotgun (WGS) entry which is preliminary data.</text>
</comment>
<dbReference type="RefSeq" id="WP_275119103.1">
    <property type="nucleotide sequence ID" value="NZ_JAOTPO010000009.1"/>
</dbReference>
<accession>A0ABT5VGA9</accession>
<name>A0ABT5VGA9_9BACI</name>
<keyword evidence="2" id="KW-1185">Reference proteome</keyword>
<evidence type="ECO:0000313" key="2">
    <source>
        <dbReference type="Proteomes" id="UP001148125"/>
    </source>
</evidence>
<reference evidence="1" key="1">
    <citation type="submission" date="2024-05" db="EMBL/GenBank/DDBJ databases">
        <title>Alkalihalobacillus sp. strain MEB203 novel alkaliphilic bacterium from Lonar Lake, India.</title>
        <authorList>
            <person name="Joshi A."/>
            <person name="Thite S."/>
            <person name="Mengade P."/>
        </authorList>
    </citation>
    <scope>NUCLEOTIDE SEQUENCE</scope>
    <source>
        <strain evidence="1">MEB 203</strain>
    </source>
</reference>
<dbReference type="EMBL" id="JAOTPO010000009">
    <property type="protein sequence ID" value="MDE5414491.1"/>
    <property type="molecule type" value="Genomic_DNA"/>
</dbReference>
<organism evidence="1 2">
    <name type="scientific">Alkalihalobacterium chitinilyticum</name>
    <dbReference type="NCBI Taxonomy" id="2980103"/>
    <lineage>
        <taxon>Bacteria</taxon>
        <taxon>Bacillati</taxon>
        <taxon>Bacillota</taxon>
        <taxon>Bacilli</taxon>
        <taxon>Bacillales</taxon>
        <taxon>Bacillaceae</taxon>
        <taxon>Alkalihalobacterium</taxon>
    </lineage>
</organism>
<sequence length="144" mass="17101">MSDNNLDLYEHYKQLEEEWNNELISTLNCPEYVRLSGKMLEAHLDCVLDRRKNAEKWLNTMNVPTKNELAMMANIIIRLEHKTDDLEERLFSLLQSNKKQNLMLKELFIELRKMKTLLEKEGTLLQPKTKLELLQDELKDLLAN</sequence>
<evidence type="ECO:0000313" key="1">
    <source>
        <dbReference type="EMBL" id="MDE5414491.1"/>
    </source>
</evidence>
<gene>
    <name evidence="1" type="ORF">N7Z68_14015</name>
</gene>
<proteinExistence type="predicted"/>
<protein>
    <submittedName>
        <fullName evidence="1">Uncharacterized protein</fullName>
    </submittedName>
</protein>